<protein>
    <submittedName>
        <fullName evidence="7">RDD family protein</fullName>
    </submittedName>
</protein>
<comment type="caution">
    <text evidence="7">The sequence shown here is derived from an EMBL/GenBank/DDBJ whole genome shotgun (WGS) entry which is preliminary data.</text>
</comment>
<proteinExistence type="predicted"/>
<comment type="subcellular location">
    <subcellularLocation>
        <location evidence="1">Membrane</location>
        <topology evidence="1">Multi-pass membrane protein</topology>
    </subcellularLocation>
</comment>
<keyword evidence="8" id="KW-1185">Reference proteome</keyword>
<feature type="transmembrane region" description="Helical" evidence="5">
    <location>
        <begin position="55"/>
        <end position="73"/>
    </location>
</feature>
<dbReference type="RefSeq" id="WP_262069252.1">
    <property type="nucleotide sequence ID" value="NZ_JAMXOC010000012.1"/>
</dbReference>
<keyword evidence="4 5" id="KW-0472">Membrane</keyword>
<keyword evidence="3 5" id="KW-1133">Transmembrane helix</keyword>
<accession>A0ABT1EL24</accession>
<dbReference type="InterPro" id="IPR010432">
    <property type="entry name" value="RDD"/>
</dbReference>
<dbReference type="Pfam" id="PF06271">
    <property type="entry name" value="RDD"/>
    <property type="match status" value="1"/>
</dbReference>
<sequence length="150" mass="16968">MEKSKTFVFKKWSDKAMMYVRRVLAQLIDLVVGVLLLFVTFAYVTPFLVKLVGNAYAAVIAAILLYIFVYYLLQYPFMKNGQTLGKAFFSLKIITTDSKDEAVPIAVIVQREILCKLMSCFFICIPLFLGKPGGHEEATHTRVVSSKQRA</sequence>
<dbReference type="Proteomes" id="UP001523565">
    <property type="component" value="Unassembled WGS sequence"/>
</dbReference>
<reference evidence="7 8" key="1">
    <citation type="journal article" date="2022" name="Genome Biol. Evol.">
        <title>Host diet, physiology and behaviors set the stage for Lachnospiraceae cladogenesis.</title>
        <authorList>
            <person name="Vera-Ponce De Leon A."/>
            <person name="Schneider M."/>
            <person name="Jahnes B.C."/>
            <person name="Sadowski V."/>
            <person name="Camuy-Velez L.A."/>
            <person name="Duan J."/>
            <person name="Sabree Z.L."/>
        </authorList>
    </citation>
    <scope>NUCLEOTIDE SEQUENCE [LARGE SCALE GENOMIC DNA]</scope>
    <source>
        <strain evidence="7 8">PAL227</strain>
    </source>
</reference>
<name>A0ABT1EL24_9FIRM</name>
<evidence type="ECO:0000313" key="8">
    <source>
        <dbReference type="Proteomes" id="UP001523565"/>
    </source>
</evidence>
<evidence type="ECO:0000259" key="6">
    <source>
        <dbReference type="Pfam" id="PF06271"/>
    </source>
</evidence>
<evidence type="ECO:0000313" key="7">
    <source>
        <dbReference type="EMBL" id="MCP1110371.1"/>
    </source>
</evidence>
<organism evidence="7 8">
    <name type="scientific">Ohessyouella blattaphilus</name>
    <dbReference type="NCBI Taxonomy" id="2949333"/>
    <lineage>
        <taxon>Bacteria</taxon>
        <taxon>Bacillati</taxon>
        <taxon>Bacillota</taxon>
        <taxon>Clostridia</taxon>
        <taxon>Lachnospirales</taxon>
        <taxon>Lachnospiraceae</taxon>
        <taxon>Ohessyouella</taxon>
    </lineage>
</organism>
<keyword evidence="2 5" id="KW-0812">Transmembrane</keyword>
<evidence type="ECO:0000256" key="5">
    <source>
        <dbReference type="SAM" id="Phobius"/>
    </source>
</evidence>
<feature type="domain" description="RDD" evidence="6">
    <location>
        <begin position="20"/>
        <end position="129"/>
    </location>
</feature>
<dbReference type="EMBL" id="JAMZFV010000012">
    <property type="protein sequence ID" value="MCP1110371.1"/>
    <property type="molecule type" value="Genomic_DNA"/>
</dbReference>
<evidence type="ECO:0000256" key="1">
    <source>
        <dbReference type="ARBA" id="ARBA00004141"/>
    </source>
</evidence>
<gene>
    <name evidence="7" type="ORF">NK118_08915</name>
</gene>
<evidence type="ECO:0000256" key="3">
    <source>
        <dbReference type="ARBA" id="ARBA00022989"/>
    </source>
</evidence>
<evidence type="ECO:0000256" key="4">
    <source>
        <dbReference type="ARBA" id="ARBA00023136"/>
    </source>
</evidence>
<evidence type="ECO:0000256" key="2">
    <source>
        <dbReference type="ARBA" id="ARBA00022692"/>
    </source>
</evidence>
<feature type="transmembrane region" description="Helical" evidence="5">
    <location>
        <begin position="27"/>
        <end position="49"/>
    </location>
</feature>